<evidence type="ECO:0000313" key="1">
    <source>
        <dbReference type="Proteomes" id="UP000887581"/>
    </source>
</evidence>
<reference evidence="2" key="1">
    <citation type="submission" date="2022-11" db="UniProtKB">
        <authorList>
            <consortium name="WormBaseParasite"/>
        </authorList>
    </citation>
    <scope>IDENTIFICATION</scope>
</reference>
<dbReference type="Proteomes" id="UP000887581">
    <property type="component" value="Unplaced"/>
</dbReference>
<proteinExistence type="predicted"/>
<keyword evidence="1" id="KW-1185">Reference proteome</keyword>
<organism evidence="1 2">
    <name type="scientific">Setaria digitata</name>
    <dbReference type="NCBI Taxonomy" id="48799"/>
    <lineage>
        <taxon>Eukaryota</taxon>
        <taxon>Metazoa</taxon>
        <taxon>Ecdysozoa</taxon>
        <taxon>Nematoda</taxon>
        <taxon>Chromadorea</taxon>
        <taxon>Rhabditida</taxon>
        <taxon>Spirurina</taxon>
        <taxon>Spiruromorpha</taxon>
        <taxon>Filarioidea</taxon>
        <taxon>Setariidae</taxon>
        <taxon>Setaria</taxon>
    </lineage>
</organism>
<sequence>MIGGSLGQQVDQSREHFLRMTATITARPLHSLRGLHLSVCLPGDV</sequence>
<dbReference type="WBParaSite" id="sdigi.contig306.g7287.t1">
    <property type="protein sequence ID" value="sdigi.contig306.g7287.t1"/>
    <property type="gene ID" value="sdigi.contig306.g7287"/>
</dbReference>
<dbReference type="AlphaFoldDB" id="A0A915PTS1"/>
<accession>A0A915PTS1</accession>
<evidence type="ECO:0000313" key="2">
    <source>
        <dbReference type="WBParaSite" id="sdigi.contig306.g7287.t1"/>
    </source>
</evidence>
<name>A0A915PTS1_9BILA</name>
<protein>
    <submittedName>
        <fullName evidence="2">Uncharacterized protein</fullName>
    </submittedName>
</protein>